<dbReference type="InterPro" id="IPR008920">
    <property type="entry name" value="TF_FadR/GntR_C"/>
</dbReference>
<reference evidence="5" key="1">
    <citation type="submission" date="2020-01" db="EMBL/GenBank/DDBJ databases">
        <authorList>
            <person name="Meier V. D."/>
            <person name="Meier V D."/>
        </authorList>
    </citation>
    <scope>NUCLEOTIDE SEQUENCE</scope>
    <source>
        <strain evidence="5">HLG_WM_MAG_09</strain>
    </source>
</reference>
<gene>
    <name evidence="5" type="ORF">HELGO_WM60166</name>
</gene>
<dbReference type="InterPro" id="IPR000524">
    <property type="entry name" value="Tscrpt_reg_HTH_GntR"/>
</dbReference>
<dbReference type="EMBL" id="CACVAT010000575">
    <property type="protein sequence ID" value="CAA6830323.1"/>
    <property type="molecule type" value="Genomic_DNA"/>
</dbReference>
<evidence type="ECO:0000256" key="3">
    <source>
        <dbReference type="ARBA" id="ARBA00023163"/>
    </source>
</evidence>
<dbReference type="SMART" id="SM00345">
    <property type="entry name" value="HTH_GNTR"/>
    <property type="match status" value="1"/>
</dbReference>
<evidence type="ECO:0000256" key="1">
    <source>
        <dbReference type="ARBA" id="ARBA00023015"/>
    </source>
</evidence>
<dbReference type="InterPro" id="IPR011711">
    <property type="entry name" value="GntR_C"/>
</dbReference>
<dbReference type="PANTHER" id="PTHR43537">
    <property type="entry name" value="TRANSCRIPTIONAL REGULATOR, GNTR FAMILY"/>
    <property type="match status" value="1"/>
</dbReference>
<dbReference type="Pfam" id="PF00392">
    <property type="entry name" value="GntR"/>
    <property type="match status" value="1"/>
</dbReference>
<keyword evidence="3" id="KW-0804">Transcription</keyword>
<accession>A0A6S6UNM0</accession>
<proteinExistence type="predicted"/>
<protein>
    <submittedName>
        <fullName evidence="5">Transcriptional regulator, GntR family</fullName>
    </submittedName>
</protein>
<dbReference type="Gene3D" id="1.20.120.530">
    <property type="entry name" value="GntR ligand-binding domain-like"/>
    <property type="match status" value="1"/>
</dbReference>
<evidence type="ECO:0000259" key="4">
    <source>
        <dbReference type="PROSITE" id="PS50949"/>
    </source>
</evidence>
<keyword evidence="1" id="KW-0805">Transcription regulation</keyword>
<dbReference type="SUPFAM" id="SSF48008">
    <property type="entry name" value="GntR ligand-binding domain-like"/>
    <property type="match status" value="1"/>
</dbReference>
<dbReference type="Gene3D" id="1.10.10.10">
    <property type="entry name" value="Winged helix-like DNA-binding domain superfamily/Winged helix DNA-binding domain"/>
    <property type="match status" value="1"/>
</dbReference>
<dbReference type="InterPro" id="IPR036388">
    <property type="entry name" value="WH-like_DNA-bd_sf"/>
</dbReference>
<name>A0A6S6UNM0_9GAMM</name>
<dbReference type="SMART" id="SM00895">
    <property type="entry name" value="FCD"/>
    <property type="match status" value="1"/>
</dbReference>
<dbReference type="AlphaFoldDB" id="A0A6S6UNM0"/>
<evidence type="ECO:0000313" key="5">
    <source>
        <dbReference type="EMBL" id="CAA6830323.1"/>
    </source>
</evidence>
<dbReference type="Pfam" id="PF07729">
    <property type="entry name" value="FCD"/>
    <property type="match status" value="1"/>
</dbReference>
<dbReference type="CDD" id="cd07377">
    <property type="entry name" value="WHTH_GntR"/>
    <property type="match status" value="1"/>
</dbReference>
<dbReference type="InterPro" id="IPR036390">
    <property type="entry name" value="WH_DNA-bd_sf"/>
</dbReference>
<sequence length="221" mass="25462">MKKDNLYNDLKRQILTMELEPGSSLDETRLSEEYKISRTPLRDVFRRLAGEGYLEIVNNRGASVSSMSHKTLRNFFLTAPMIYTAIGRLATENATPKQIDALKAAQAEFKQAASKNDSEGLVYWNDQFHNLMGDMADNPYLKPSYKRLLIDHARISQTFYRPKNETMQDNLEEAAGHHDAMIHCIEQGNTEGMVGLIREHWELSREHMEMFVRPDPLPIEM</sequence>
<dbReference type="GO" id="GO:0003700">
    <property type="term" value="F:DNA-binding transcription factor activity"/>
    <property type="evidence" value="ECO:0007669"/>
    <property type="project" value="InterPro"/>
</dbReference>
<keyword evidence="2" id="KW-0238">DNA-binding</keyword>
<feature type="domain" description="HTH gntR-type" evidence="4">
    <location>
        <begin position="1"/>
        <end position="67"/>
    </location>
</feature>
<dbReference type="PROSITE" id="PS50949">
    <property type="entry name" value="HTH_GNTR"/>
    <property type="match status" value="1"/>
</dbReference>
<dbReference type="PANTHER" id="PTHR43537:SF53">
    <property type="entry name" value="HTH-TYPE TRANSCRIPTIONAL REPRESSOR NANR"/>
    <property type="match status" value="1"/>
</dbReference>
<dbReference type="SUPFAM" id="SSF46785">
    <property type="entry name" value="Winged helix' DNA-binding domain"/>
    <property type="match status" value="1"/>
</dbReference>
<organism evidence="5">
    <name type="scientific">uncultured Thiotrichaceae bacterium</name>
    <dbReference type="NCBI Taxonomy" id="298394"/>
    <lineage>
        <taxon>Bacteria</taxon>
        <taxon>Pseudomonadati</taxon>
        <taxon>Pseudomonadota</taxon>
        <taxon>Gammaproteobacteria</taxon>
        <taxon>Thiotrichales</taxon>
        <taxon>Thiotrichaceae</taxon>
        <taxon>environmental samples</taxon>
    </lineage>
</organism>
<dbReference type="GO" id="GO:0003677">
    <property type="term" value="F:DNA binding"/>
    <property type="evidence" value="ECO:0007669"/>
    <property type="project" value="UniProtKB-KW"/>
</dbReference>
<evidence type="ECO:0000256" key="2">
    <source>
        <dbReference type="ARBA" id="ARBA00023125"/>
    </source>
</evidence>